<dbReference type="NCBIfam" id="TIGR00413">
    <property type="entry name" value="rlpA"/>
    <property type="match status" value="1"/>
</dbReference>
<sequence precursor="true">MNYRILSSLSVTLLTTIGTAAAGYAQQRAVDQGFEPSPAVAPMLTPGTAITSAQPAVQPPEVVKVGELQSRRNTTQQGEVIARIQAYEFQGRQVATLYVRSIPVLTFLGSSLGTAQPIKVGQVEAGHNSSRQPSSQKTASNYQASEDALLARQANGVANANSVENDPVWRATAVAAKLNQLNRDNVSASAIAVSWKAQTRSYSIKVNNQELVQINDKTILADTTRNPATDALQATNRLRRLMGNAPPLREITGIPAARPVTQVAVGPIRVQFTGLASWYGPGFHGNQSASGEIYNQNAMTAAHRNLPFGTRVQVTNLDNGRSVVVRINDRGPYVGRRVIDLSAGAARVLGLMQTGVAPVRVDVLGKAGVASQY</sequence>
<keyword evidence="7" id="KW-0449">Lipoprotein</keyword>
<evidence type="ECO:0000256" key="5">
    <source>
        <dbReference type="SAM" id="MobiDB-lite"/>
    </source>
</evidence>
<evidence type="ECO:0000259" key="6">
    <source>
        <dbReference type="Pfam" id="PF03330"/>
    </source>
</evidence>
<evidence type="ECO:0000256" key="3">
    <source>
        <dbReference type="HAMAP-Rule" id="MF_02071"/>
    </source>
</evidence>
<accession>A0A6J4JUZ6</accession>
<dbReference type="GO" id="GO:0000270">
    <property type="term" value="P:peptidoglycan metabolic process"/>
    <property type="evidence" value="ECO:0007669"/>
    <property type="project" value="UniProtKB-UniRule"/>
</dbReference>
<dbReference type="InterPro" id="IPR034718">
    <property type="entry name" value="RlpA"/>
</dbReference>
<dbReference type="PANTHER" id="PTHR34183">
    <property type="entry name" value="ENDOLYTIC PEPTIDOGLYCAN TRANSGLYCOSYLASE RLPA"/>
    <property type="match status" value="1"/>
</dbReference>
<feature type="chain" id="PRO_5027181176" description="Probable endolytic peptidoglycan transglycosylase RlpA" evidence="3">
    <location>
        <begin position="23"/>
        <end position="373"/>
    </location>
</feature>
<keyword evidence="1 3" id="KW-0456">Lyase</keyword>
<dbReference type="AlphaFoldDB" id="A0A6J4JUZ6"/>
<comment type="function">
    <text evidence="3">Lytic transglycosylase with a strong preference for naked glycan strands that lack stem peptides.</text>
</comment>
<dbReference type="CDD" id="cd22268">
    <property type="entry name" value="DPBB_RlpA-like"/>
    <property type="match status" value="1"/>
</dbReference>
<dbReference type="GO" id="GO:0071555">
    <property type="term" value="P:cell wall organization"/>
    <property type="evidence" value="ECO:0007669"/>
    <property type="project" value="UniProtKB-KW"/>
</dbReference>
<dbReference type="InterPro" id="IPR009009">
    <property type="entry name" value="RlpA-like_DPBB"/>
</dbReference>
<dbReference type="GO" id="GO:0008932">
    <property type="term" value="F:lytic endotransglycosylase activity"/>
    <property type="evidence" value="ECO:0007669"/>
    <property type="project" value="UniProtKB-UniRule"/>
</dbReference>
<reference evidence="7" key="1">
    <citation type="submission" date="2020-02" db="EMBL/GenBank/DDBJ databases">
        <authorList>
            <person name="Meier V. D."/>
        </authorList>
    </citation>
    <scope>NUCLEOTIDE SEQUENCE</scope>
    <source>
        <strain evidence="7">AVDCRST_MAG92</strain>
    </source>
</reference>
<gene>
    <name evidence="3" type="primary">rlpA</name>
    <name evidence="7" type="ORF">AVDCRST_MAG92-4099</name>
</gene>
<protein>
    <recommendedName>
        <fullName evidence="3">Probable endolytic peptidoglycan transglycosylase RlpA</fullName>
        <ecNumber evidence="3">4.2.2.-</ecNumber>
    </recommendedName>
</protein>
<dbReference type="SUPFAM" id="SSF50685">
    <property type="entry name" value="Barwin-like endoglucanases"/>
    <property type="match status" value="1"/>
</dbReference>
<name>A0A6J4JUZ6_9CYAN</name>
<dbReference type="InterPro" id="IPR012997">
    <property type="entry name" value="RplA"/>
</dbReference>
<comment type="similarity">
    <text evidence="3 4">Belongs to the RlpA family.</text>
</comment>
<dbReference type="HAMAP" id="MF_02071">
    <property type="entry name" value="RlpA"/>
    <property type="match status" value="1"/>
</dbReference>
<dbReference type="Pfam" id="PF03330">
    <property type="entry name" value="DPBB_1"/>
    <property type="match status" value="1"/>
</dbReference>
<evidence type="ECO:0000256" key="1">
    <source>
        <dbReference type="ARBA" id="ARBA00023239"/>
    </source>
</evidence>
<dbReference type="InterPro" id="IPR036908">
    <property type="entry name" value="RlpA-like_sf"/>
</dbReference>
<dbReference type="EMBL" id="CADCTM010000718">
    <property type="protein sequence ID" value="CAA9288343.1"/>
    <property type="molecule type" value="Genomic_DNA"/>
</dbReference>
<feature type="signal peptide" evidence="3">
    <location>
        <begin position="1"/>
        <end position="22"/>
    </location>
</feature>
<keyword evidence="2 3" id="KW-0961">Cell wall biogenesis/degradation</keyword>
<dbReference type="Gene3D" id="2.40.40.10">
    <property type="entry name" value="RlpA-like domain"/>
    <property type="match status" value="1"/>
</dbReference>
<evidence type="ECO:0000256" key="2">
    <source>
        <dbReference type="ARBA" id="ARBA00023316"/>
    </source>
</evidence>
<feature type="region of interest" description="Disordered" evidence="5">
    <location>
        <begin position="123"/>
        <end position="143"/>
    </location>
</feature>
<feature type="domain" description="RlpA-like protein double-psi beta-barrel" evidence="6">
    <location>
        <begin position="273"/>
        <end position="361"/>
    </location>
</feature>
<evidence type="ECO:0000256" key="4">
    <source>
        <dbReference type="RuleBase" id="RU003495"/>
    </source>
</evidence>
<proteinExistence type="inferred from homology"/>
<keyword evidence="3" id="KW-0732">Signal</keyword>
<dbReference type="EC" id="4.2.2.-" evidence="3"/>
<evidence type="ECO:0000313" key="7">
    <source>
        <dbReference type="EMBL" id="CAA9288343.1"/>
    </source>
</evidence>
<dbReference type="PANTHER" id="PTHR34183:SF8">
    <property type="entry name" value="ENDOLYTIC PEPTIDOGLYCAN TRANSGLYCOSYLASE RLPA-RELATED"/>
    <property type="match status" value="1"/>
</dbReference>
<feature type="compositionally biased region" description="Polar residues" evidence="5">
    <location>
        <begin position="127"/>
        <end position="143"/>
    </location>
</feature>
<organism evidence="7">
    <name type="scientific">uncultured Coleofasciculus sp</name>
    <dbReference type="NCBI Taxonomy" id="1267456"/>
    <lineage>
        <taxon>Bacteria</taxon>
        <taxon>Bacillati</taxon>
        <taxon>Cyanobacteriota</taxon>
        <taxon>Cyanophyceae</taxon>
        <taxon>Coleofasciculales</taxon>
        <taxon>Coleofasciculaceae</taxon>
        <taxon>Coleofasciculus</taxon>
        <taxon>environmental samples</taxon>
    </lineage>
</organism>